<dbReference type="RefSeq" id="WP_078573024.1">
    <property type="nucleotide sequence ID" value="NZ_MPZS01000001.1"/>
</dbReference>
<evidence type="ECO:0008006" key="4">
    <source>
        <dbReference type="Google" id="ProtNLM"/>
    </source>
</evidence>
<evidence type="ECO:0000313" key="2">
    <source>
        <dbReference type="EMBL" id="OOY12322.1"/>
    </source>
</evidence>
<comment type="caution">
    <text evidence="2">The sequence shown here is derived from an EMBL/GenBank/DDBJ whole genome shotgun (WGS) entry which is preliminary data.</text>
</comment>
<protein>
    <recommendedName>
        <fullName evidence="4">Alkaline proteinase inhibitor/ Outer membrane lipoprotein Omp19 domain-containing protein</fullName>
    </recommendedName>
</protein>
<evidence type="ECO:0000313" key="3">
    <source>
        <dbReference type="Proteomes" id="UP000242224"/>
    </source>
</evidence>
<feature type="chain" id="PRO_5046679390" description="Alkaline proteinase inhibitor/ Outer membrane lipoprotein Omp19 domain-containing protein" evidence="1">
    <location>
        <begin position="17"/>
        <end position="140"/>
    </location>
</feature>
<proteinExistence type="predicted"/>
<gene>
    <name evidence="2" type="ORF">BMG00_00165</name>
</gene>
<feature type="signal peptide" evidence="1">
    <location>
        <begin position="1"/>
        <end position="16"/>
    </location>
</feature>
<sequence>MKPWFALILIASPAMAEMPDALELDPTQVAPATLACHFTTECYEAEPCQGTAYDAELQVIPQKSAFTPNTKLTSDAGSVWMSFYPQGSGSWLAEPARFLGFDASATHLITRGPDGAARYTVQMTEGPMVISYLGSCEEAK</sequence>
<reference evidence="2 3" key="1">
    <citation type="submission" date="2016-11" db="EMBL/GenBank/DDBJ databases">
        <title>A multilocus sequence analysis scheme for characterization of bacteria in the genus Thioclava.</title>
        <authorList>
            <person name="Liu Y."/>
            <person name="Shao Z."/>
        </authorList>
    </citation>
    <scope>NUCLEOTIDE SEQUENCE [LARGE SCALE GENOMIC DNA]</scope>
    <source>
        <strain evidence="2 3">11.10-0-13</strain>
    </source>
</reference>
<dbReference type="EMBL" id="MPZS01000001">
    <property type="protein sequence ID" value="OOY12322.1"/>
    <property type="molecule type" value="Genomic_DNA"/>
</dbReference>
<keyword evidence="1" id="KW-0732">Signal</keyword>
<accession>A0ABX3MLM2</accession>
<keyword evidence="3" id="KW-1185">Reference proteome</keyword>
<organism evidence="2 3">
    <name type="scientific">Thioclava marina</name>
    <dbReference type="NCBI Taxonomy" id="1915077"/>
    <lineage>
        <taxon>Bacteria</taxon>
        <taxon>Pseudomonadati</taxon>
        <taxon>Pseudomonadota</taxon>
        <taxon>Alphaproteobacteria</taxon>
        <taxon>Rhodobacterales</taxon>
        <taxon>Paracoccaceae</taxon>
        <taxon>Thioclava</taxon>
    </lineage>
</organism>
<dbReference type="Proteomes" id="UP000242224">
    <property type="component" value="Unassembled WGS sequence"/>
</dbReference>
<evidence type="ECO:0000256" key="1">
    <source>
        <dbReference type="SAM" id="SignalP"/>
    </source>
</evidence>
<name>A0ABX3MLM2_9RHOB</name>